<dbReference type="RefSeq" id="XP_014247610.1">
    <property type="nucleotide sequence ID" value="XM_014392124.1"/>
</dbReference>
<evidence type="ECO:0000313" key="3">
    <source>
        <dbReference type="Proteomes" id="UP000494040"/>
    </source>
</evidence>
<evidence type="ECO:0000313" key="2">
    <source>
        <dbReference type="EnsemblMetazoa" id="XP_014247610.1"/>
    </source>
</evidence>
<evidence type="ECO:0000256" key="1">
    <source>
        <dbReference type="SAM" id="MobiDB-lite"/>
    </source>
</evidence>
<feature type="region of interest" description="Disordered" evidence="1">
    <location>
        <begin position="409"/>
        <end position="437"/>
    </location>
</feature>
<dbReference type="KEGG" id="clec:106665614"/>
<reference evidence="2" key="1">
    <citation type="submission" date="2022-01" db="UniProtKB">
        <authorList>
            <consortium name="EnsemblMetazoa"/>
        </authorList>
    </citation>
    <scope>IDENTIFICATION</scope>
</reference>
<dbReference type="OrthoDB" id="7682862at2759"/>
<dbReference type="Proteomes" id="UP000494040">
    <property type="component" value="Unassembled WGS sequence"/>
</dbReference>
<dbReference type="AlphaFoldDB" id="A0A8I6RLK3"/>
<name>A0A8I6RLK3_CIMLE</name>
<dbReference type="Pfam" id="PF14924">
    <property type="entry name" value="MAP10_N"/>
    <property type="match status" value="1"/>
</dbReference>
<dbReference type="EnsemblMetazoa" id="XM_014392124.1">
    <property type="protein sequence ID" value="XP_014247610.1"/>
    <property type="gene ID" value="LOC106665614"/>
</dbReference>
<keyword evidence="3" id="KW-1185">Reference proteome</keyword>
<accession>A0A8I6RLK3</accession>
<organism evidence="2 3">
    <name type="scientific">Cimex lectularius</name>
    <name type="common">Bed bug</name>
    <name type="synonym">Acanthia lectularia</name>
    <dbReference type="NCBI Taxonomy" id="79782"/>
    <lineage>
        <taxon>Eukaryota</taxon>
        <taxon>Metazoa</taxon>
        <taxon>Ecdysozoa</taxon>
        <taxon>Arthropoda</taxon>
        <taxon>Hexapoda</taxon>
        <taxon>Insecta</taxon>
        <taxon>Pterygota</taxon>
        <taxon>Neoptera</taxon>
        <taxon>Paraneoptera</taxon>
        <taxon>Hemiptera</taxon>
        <taxon>Heteroptera</taxon>
        <taxon>Panheteroptera</taxon>
        <taxon>Cimicomorpha</taxon>
        <taxon>Cimicidae</taxon>
        <taxon>Cimex</taxon>
    </lineage>
</organism>
<dbReference type="GeneID" id="106665614"/>
<sequence>MPTQKKEGFRNELYIKVGLPNNEALRLDSSELGATYEKTGNGEFIATLQCSKSCLFSITNNQLLDQCKVDIHVYRKDIVSDFPRIGSCCVDLGGQFLHLLSRNEDNNCKSRYDTFFLKNILQGTVGTVTLSVRITYYGTKFSNKYGEANAGFKNLSPVGTLSPAPSRKRLMTICACNEITVKSSSCDLQVSNMNVPTTFVEEEVEETEDDAVASNPLPPYFENILFESLQKELSEYSSIHRPVNYNKLKINQEKYLMSSRDMKSFSKMSTAEDTNSVGKPSTKKKRKVLGCDDRNCPYFGKVVRSKKPPPAANMCCPLTGPEALEDMGYGSGKLCVGCGGRVPYDLDNDDSEEQRKDKKNKQEAQPYFVQPVYCLIPSNISCKDDEQPCAVFVRPKKIVPIPPWVNTKKSNKVMQTPSKTKRIKGQSWDENIPSAFA</sequence>
<proteinExistence type="predicted"/>
<protein>
    <submittedName>
        <fullName evidence="2">Uncharacterized protein</fullName>
    </submittedName>
</protein>